<proteinExistence type="predicted"/>
<keyword evidence="2" id="KW-1185">Reference proteome</keyword>
<comment type="caution">
    <text evidence="1">The sequence shown here is derived from an EMBL/GenBank/DDBJ whole genome shotgun (WGS) entry which is preliminary data.</text>
</comment>
<gene>
    <name evidence="1" type="ORF">GCM10009750_03980</name>
</gene>
<organism evidence="1 2">
    <name type="scientific">Agromyces salentinus</name>
    <dbReference type="NCBI Taxonomy" id="269421"/>
    <lineage>
        <taxon>Bacteria</taxon>
        <taxon>Bacillati</taxon>
        <taxon>Actinomycetota</taxon>
        <taxon>Actinomycetes</taxon>
        <taxon>Micrococcales</taxon>
        <taxon>Microbacteriaceae</taxon>
        <taxon>Agromyces</taxon>
    </lineage>
</organism>
<accession>A0ABN2MEZ7</accession>
<evidence type="ECO:0000313" key="1">
    <source>
        <dbReference type="EMBL" id="GAA1824401.1"/>
    </source>
</evidence>
<evidence type="ECO:0000313" key="2">
    <source>
        <dbReference type="Proteomes" id="UP001501746"/>
    </source>
</evidence>
<dbReference type="EMBL" id="BAAANK010000001">
    <property type="protein sequence ID" value="GAA1824401.1"/>
    <property type="molecule type" value="Genomic_DNA"/>
</dbReference>
<dbReference type="Proteomes" id="UP001501746">
    <property type="component" value="Unassembled WGS sequence"/>
</dbReference>
<reference evidence="1 2" key="1">
    <citation type="journal article" date="2019" name="Int. J. Syst. Evol. Microbiol.">
        <title>The Global Catalogue of Microorganisms (GCM) 10K type strain sequencing project: providing services to taxonomists for standard genome sequencing and annotation.</title>
        <authorList>
            <consortium name="The Broad Institute Genomics Platform"/>
            <consortium name="The Broad Institute Genome Sequencing Center for Infectious Disease"/>
            <person name="Wu L."/>
            <person name="Ma J."/>
        </authorList>
    </citation>
    <scope>NUCLEOTIDE SEQUENCE [LARGE SCALE GENOMIC DNA]</scope>
    <source>
        <strain evidence="1 2">JCM 14323</strain>
    </source>
</reference>
<sequence length="90" mass="10734">MSTIVDPPARDGRRVRQHGLPPIGSWWPMLEHPLKRELLENLDAPLRPYIVRRILDLCDREHERLPHRTVRLDLDERAYIAGWAHELSWE</sequence>
<protein>
    <submittedName>
        <fullName evidence="1">Uncharacterized protein</fullName>
    </submittedName>
</protein>
<dbReference type="RefSeq" id="WP_157425908.1">
    <property type="nucleotide sequence ID" value="NZ_BAAANK010000001.1"/>
</dbReference>
<name>A0ABN2MEZ7_9MICO</name>